<evidence type="ECO:0000259" key="1">
    <source>
        <dbReference type="Pfam" id="PF12647"/>
    </source>
</evidence>
<feature type="domain" description="RNHCP" evidence="1">
    <location>
        <begin position="12"/>
        <end position="92"/>
    </location>
</feature>
<dbReference type="Proteomes" id="UP000176273">
    <property type="component" value="Unassembled WGS sequence"/>
</dbReference>
<name>A0A1F6BL15_9BACT</name>
<comment type="caution">
    <text evidence="2">The sequence shown here is derived from an EMBL/GenBank/DDBJ whole genome shotgun (WGS) entry which is preliminary data.</text>
</comment>
<dbReference type="STRING" id="1798468.A2110_00550"/>
<dbReference type="InterPro" id="IPR024439">
    <property type="entry name" value="RNHCP"/>
</dbReference>
<evidence type="ECO:0000313" key="2">
    <source>
        <dbReference type="EMBL" id="OGG37621.1"/>
    </source>
</evidence>
<gene>
    <name evidence="2" type="ORF">A2110_00550</name>
</gene>
<dbReference type="EMBL" id="MFKH01000006">
    <property type="protein sequence ID" value="OGG37621.1"/>
    <property type="molecule type" value="Genomic_DNA"/>
</dbReference>
<organism evidence="2 3">
    <name type="scientific">Candidatus Jorgensenbacteria bacterium GWA1_54_12</name>
    <dbReference type="NCBI Taxonomy" id="1798468"/>
    <lineage>
        <taxon>Bacteria</taxon>
        <taxon>Candidatus Joergenseniibacteriota</taxon>
    </lineage>
</organism>
<reference evidence="2 3" key="1">
    <citation type="journal article" date="2016" name="Nat. Commun.">
        <title>Thousands of microbial genomes shed light on interconnected biogeochemical processes in an aquifer system.</title>
        <authorList>
            <person name="Anantharaman K."/>
            <person name="Brown C.T."/>
            <person name="Hug L.A."/>
            <person name="Sharon I."/>
            <person name="Castelle C.J."/>
            <person name="Probst A.J."/>
            <person name="Thomas B.C."/>
            <person name="Singh A."/>
            <person name="Wilkins M.J."/>
            <person name="Karaoz U."/>
            <person name="Brodie E.L."/>
            <person name="Williams K.H."/>
            <person name="Hubbard S.S."/>
            <person name="Banfield J.F."/>
        </authorList>
    </citation>
    <scope>NUCLEOTIDE SEQUENCE [LARGE SCALE GENOMIC DNA]</scope>
</reference>
<dbReference type="Pfam" id="PF12647">
    <property type="entry name" value="RNHCP"/>
    <property type="match status" value="1"/>
</dbReference>
<protein>
    <recommendedName>
        <fullName evidence="1">RNHCP domain-containing protein</fullName>
    </recommendedName>
</protein>
<evidence type="ECO:0000313" key="3">
    <source>
        <dbReference type="Proteomes" id="UP000176273"/>
    </source>
</evidence>
<accession>A0A1F6BL15</accession>
<proteinExistence type="predicted"/>
<dbReference type="AlphaFoldDB" id="A0A1F6BL15"/>
<sequence>MPETKKFQRAKEDFTCEKCGSFVRGDGYTNHCPRCLWSKHVDVNPGDRMALCGGMMEPISVETKSGEWIILHRCTVCRAEKKNKASKDDAFDALESLLSV</sequence>